<dbReference type="InterPro" id="IPR000297">
    <property type="entry name" value="PPIase_PpiC"/>
</dbReference>
<keyword evidence="11 14" id="KW-0413">Isomerase</keyword>
<feature type="domain" description="PpiC" evidence="13">
    <location>
        <begin position="264"/>
        <end position="366"/>
    </location>
</feature>
<evidence type="ECO:0000256" key="5">
    <source>
        <dbReference type="ARBA" id="ARBA00022989"/>
    </source>
</evidence>
<keyword evidence="4 12" id="KW-0812">Transmembrane</keyword>
<dbReference type="Gene3D" id="3.10.50.40">
    <property type="match status" value="1"/>
</dbReference>
<evidence type="ECO:0000256" key="10">
    <source>
        <dbReference type="ARBA" id="ARBA00042775"/>
    </source>
</evidence>
<evidence type="ECO:0000256" key="12">
    <source>
        <dbReference type="SAM" id="Phobius"/>
    </source>
</evidence>
<keyword evidence="3" id="KW-0997">Cell inner membrane</keyword>
<evidence type="ECO:0000313" key="14">
    <source>
        <dbReference type="EMBL" id="MCS3902998.1"/>
    </source>
</evidence>
<dbReference type="SUPFAM" id="SSF109998">
    <property type="entry name" value="Triger factor/SurA peptide-binding domain-like"/>
    <property type="match status" value="1"/>
</dbReference>
<evidence type="ECO:0000256" key="7">
    <source>
        <dbReference type="ARBA" id="ARBA00023186"/>
    </source>
</evidence>
<sequence length="637" mass="71375">MLLKIQDVVSGWIAGVIVGLIIIVFAFFGIHYYMEPGGSQNVARVGDRPITIAEYQRAYQNYRQQVQQALGQSANSLNNEMLRQEALNQLIETQVLKQLTRDAGMRVSDADVVAGIRAIDAFHDDDGGFSQRRYQQALSRIGMSASGFEQQMREEVLLQQLRNSIIDTAFVTDADVTRLAKIEAQTRDIRYVTIAAQPLYDSIEVSDDDIQTYYDENIDDYREPARVRIAYIDLTLESLMDDVEVSEDDLRAYFESNAESYSVDEARKLTQMYIKLDKDAEEEAVETARESMEFIQEKLDAGMTMEEVAEDYEDQLGNDFEQISLGFTPRGVMAPELDELVFDMDKGEISDIIRSDVGMHIVRVDDAKGGERSDFGSVRDEVEEDYRREQAEQLFFEQADRLATLAYENPRSLEPAADALNADIQTSDWFSEGGGEGIAAEPEVAMASFSNDVLERGLNSEALELGNSRMLVLRVAEHEPAQPLPLDSVRDEIVDDIKYERARQQAIEKGEAILQALQAGESPEAVATEHDIDWQQAQAATRDDPNVSRSVLRTAFGIPAPEDDAARYDGSSLGSGDYIVVGVSDVQVPSVDTLTAEQRDELREQLRQATARNSWQNLVEDAKSRTEISVNRDNVDI</sequence>
<evidence type="ECO:0000256" key="9">
    <source>
        <dbReference type="ARBA" id="ARBA00040743"/>
    </source>
</evidence>
<dbReference type="Pfam" id="PF13145">
    <property type="entry name" value="Rotamase_2"/>
    <property type="match status" value="1"/>
</dbReference>
<accession>A0AAE3HM44</accession>
<evidence type="ECO:0000259" key="13">
    <source>
        <dbReference type="PROSITE" id="PS50198"/>
    </source>
</evidence>
<evidence type="ECO:0000256" key="1">
    <source>
        <dbReference type="ARBA" id="ARBA00004382"/>
    </source>
</evidence>
<evidence type="ECO:0000256" key="6">
    <source>
        <dbReference type="ARBA" id="ARBA00023136"/>
    </source>
</evidence>
<dbReference type="Gene3D" id="1.10.4030.10">
    <property type="entry name" value="Porin chaperone SurA, peptide-binding domain"/>
    <property type="match status" value="1"/>
</dbReference>
<dbReference type="InterPro" id="IPR052029">
    <property type="entry name" value="PpiD_chaperone"/>
</dbReference>
<evidence type="ECO:0000256" key="11">
    <source>
        <dbReference type="PROSITE-ProRule" id="PRU00278"/>
    </source>
</evidence>
<dbReference type="EMBL" id="JANUCT010000005">
    <property type="protein sequence ID" value="MCS3902998.1"/>
    <property type="molecule type" value="Genomic_DNA"/>
</dbReference>
<comment type="subcellular location">
    <subcellularLocation>
        <location evidence="1">Cell inner membrane</location>
        <topology evidence="1">Single-pass type II membrane protein</topology>
        <orientation evidence="1">Periplasmic side</orientation>
    </subcellularLocation>
</comment>
<dbReference type="PANTHER" id="PTHR47529">
    <property type="entry name" value="PEPTIDYL-PROLYL CIS-TRANS ISOMERASE D"/>
    <property type="match status" value="1"/>
</dbReference>
<proteinExistence type="inferred from homology"/>
<reference evidence="14" key="1">
    <citation type="submission" date="2022-08" db="EMBL/GenBank/DDBJ databases">
        <title>Genomic Encyclopedia of Type Strains, Phase III (KMG-III): the genomes of soil and plant-associated and newly described type strains.</title>
        <authorList>
            <person name="Whitman W."/>
        </authorList>
    </citation>
    <scope>NUCLEOTIDE SEQUENCE</scope>
    <source>
        <strain evidence="14">HMT 1</strain>
    </source>
</reference>
<protein>
    <recommendedName>
        <fullName evidence="9">Periplasmic chaperone PpiD</fullName>
    </recommendedName>
    <alternativeName>
        <fullName evidence="10">Periplasmic folding chaperone</fullName>
    </alternativeName>
</protein>
<evidence type="ECO:0000256" key="4">
    <source>
        <dbReference type="ARBA" id="ARBA00022692"/>
    </source>
</evidence>
<comment type="caution">
    <text evidence="14">The sequence shown here is derived from an EMBL/GenBank/DDBJ whole genome shotgun (WGS) entry which is preliminary data.</text>
</comment>
<feature type="transmembrane region" description="Helical" evidence="12">
    <location>
        <begin position="12"/>
        <end position="34"/>
    </location>
</feature>
<comment type="similarity">
    <text evidence="8">Belongs to the PpiD chaperone family.</text>
</comment>
<dbReference type="GO" id="GO:0005886">
    <property type="term" value="C:plasma membrane"/>
    <property type="evidence" value="ECO:0007669"/>
    <property type="project" value="UniProtKB-SubCell"/>
</dbReference>
<dbReference type="RefSeq" id="WP_259054604.1">
    <property type="nucleotide sequence ID" value="NZ_JANUCT010000005.1"/>
</dbReference>
<evidence type="ECO:0000256" key="3">
    <source>
        <dbReference type="ARBA" id="ARBA00022519"/>
    </source>
</evidence>
<keyword evidence="2" id="KW-1003">Cell membrane</keyword>
<name>A0AAE3HM44_9GAMM</name>
<keyword evidence="5 12" id="KW-1133">Transmembrane helix</keyword>
<evidence type="ECO:0000256" key="2">
    <source>
        <dbReference type="ARBA" id="ARBA00022475"/>
    </source>
</evidence>
<dbReference type="SUPFAM" id="SSF54534">
    <property type="entry name" value="FKBP-like"/>
    <property type="match status" value="1"/>
</dbReference>
<dbReference type="PROSITE" id="PS50198">
    <property type="entry name" value="PPIC_PPIASE_2"/>
    <property type="match status" value="1"/>
</dbReference>
<keyword evidence="7" id="KW-0143">Chaperone</keyword>
<evidence type="ECO:0000313" key="15">
    <source>
        <dbReference type="Proteomes" id="UP001204445"/>
    </source>
</evidence>
<dbReference type="InterPro" id="IPR027304">
    <property type="entry name" value="Trigger_fact/SurA_dom_sf"/>
</dbReference>
<dbReference type="PANTHER" id="PTHR47529:SF1">
    <property type="entry name" value="PERIPLASMIC CHAPERONE PPID"/>
    <property type="match status" value="1"/>
</dbReference>
<keyword evidence="15" id="KW-1185">Reference proteome</keyword>
<keyword evidence="11" id="KW-0697">Rotamase</keyword>
<gene>
    <name evidence="14" type="ORF">J2T55_001006</name>
</gene>
<evidence type="ECO:0000256" key="8">
    <source>
        <dbReference type="ARBA" id="ARBA00038408"/>
    </source>
</evidence>
<dbReference type="Pfam" id="PF13624">
    <property type="entry name" value="SurA_N_3"/>
    <property type="match status" value="1"/>
</dbReference>
<dbReference type="InterPro" id="IPR046357">
    <property type="entry name" value="PPIase_dom_sf"/>
</dbReference>
<dbReference type="Proteomes" id="UP001204445">
    <property type="component" value="Unassembled WGS sequence"/>
</dbReference>
<keyword evidence="6 12" id="KW-0472">Membrane</keyword>
<organism evidence="14 15">
    <name type="scientific">Methylohalomonas lacus</name>
    <dbReference type="NCBI Taxonomy" id="398773"/>
    <lineage>
        <taxon>Bacteria</taxon>
        <taxon>Pseudomonadati</taxon>
        <taxon>Pseudomonadota</taxon>
        <taxon>Gammaproteobacteria</taxon>
        <taxon>Methylohalomonadales</taxon>
        <taxon>Methylohalomonadaceae</taxon>
        <taxon>Methylohalomonas</taxon>
    </lineage>
</organism>
<dbReference type="AlphaFoldDB" id="A0AAE3HM44"/>
<dbReference type="GO" id="GO:0003755">
    <property type="term" value="F:peptidyl-prolyl cis-trans isomerase activity"/>
    <property type="evidence" value="ECO:0007669"/>
    <property type="project" value="UniProtKB-KW"/>
</dbReference>